<evidence type="ECO:0000256" key="3">
    <source>
        <dbReference type="ARBA" id="ARBA00023295"/>
    </source>
</evidence>
<comment type="similarity">
    <text evidence="1 5">Belongs to the glycosyl hydrolase 1 family.</text>
</comment>
<dbReference type="InterPro" id="IPR017853">
    <property type="entry name" value="GH"/>
</dbReference>
<proteinExistence type="evidence at transcript level"/>
<organism evidence="6">
    <name type="scientific">Adineta ricciae</name>
    <name type="common">Rotifer</name>
    <dbReference type="NCBI Taxonomy" id="249248"/>
    <lineage>
        <taxon>Eukaryota</taxon>
        <taxon>Metazoa</taxon>
        <taxon>Spiralia</taxon>
        <taxon>Gnathifera</taxon>
        <taxon>Rotifera</taxon>
        <taxon>Eurotatoria</taxon>
        <taxon>Bdelloidea</taxon>
        <taxon>Adinetida</taxon>
        <taxon>Adinetidae</taxon>
        <taxon>Adineta</taxon>
    </lineage>
</organism>
<reference evidence="6" key="1">
    <citation type="submission" date="2014-12" db="EMBL/GenBank/DDBJ databases">
        <authorList>
            <person name="Szydlowski L.M."/>
        </authorList>
    </citation>
    <scope>NUCLEOTIDE SEQUENCE</scope>
</reference>
<feature type="active site" description="Nucleophile" evidence="4">
    <location>
        <position position="393"/>
    </location>
</feature>
<protein>
    <submittedName>
        <fullName evidence="6">Glycoside hydrolase 1</fullName>
        <ecNumber evidence="6">3.2.1.21</ecNumber>
    </submittedName>
</protein>
<accession>A0A0E3URF5</accession>
<evidence type="ECO:0000256" key="1">
    <source>
        <dbReference type="ARBA" id="ARBA00010838"/>
    </source>
</evidence>
<dbReference type="PANTHER" id="PTHR10353:SF209">
    <property type="entry name" value="GALACTOLIPID GALACTOSYLTRANSFERASE SFR2, CHLOROPLASTIC"/>
    <property type="match status" value="1"/>
</dbReference>
<keyword evidence="2 6" id="KW-0378">Hydrolase</keyword>
<dbReference type="PANTHER" id="PTHR10353">
    <property type="entry name" value="GLYCOSYL HYDROLASE"/>
    <property type="match status" value="1"/>
</dbReference>
<dbReference type="GO" id="GO:0008422">
    <property type="term" value="F:beta-glucosidase activity"/>
    <property type="evidence" value="ECO:0007669"/>
    <property type="project" value="UniProtKB-EC"/>
</dbReference>
<reference evidence="6" key="2">
    <citation type="journal article" date="2015" name="Gene">
        <title>Multiple horizontally acquired genes from fungal and prokaryotic donors encode cellulolytic enzymes in the bdelloid rotifer Adineta ricciae.</title>
        <authorList>
            <person name="Szydlowski L."/>
            <person name="Boschetti C."/>
            <person name="Crisp A."/>
            <person name="Barbosa E.G."/>
            <person name="Tunnacliffe A."/>
        </authorList>
    </citation>
    <scope>NUCLEOTIDE SEQUENCE</scope>
</reference>
<dbReference type="GO" id="GO:0005975">
    <property type="term" value="P:carbohydrate metabolic process"/>
    <property type="evidence" value="ECO:0007669"/>
    <property type="project" value="InterPro"/>
</dbReference>
<keyword evidence="3 6" id="KW-0326">Glycosidase</keyword>
<sequence length="485" mass="56725">MFAFVIILLSVALIAIKWYLTRIYASLYWCWDNGNEEKRISIDTDDVSFPQSFLWGTASAAYQCEGPGDKAPTKSNWSEWEPQHIKHGQQCGIAVDHYHRYKEDIELMSTLGCNAYRFSLAWDKIEPVEGQYDQDVLAHYHDVLKELHRQSIVPMVTFHHFVQPLWFEERSSFLNSTNLSAFIRFSIDMFKEFQDECHLWCTINEPEVYVSGGYFTGIFPPGRKSQPNEASLVLQNLLQAHVDIYDGIKATARQPDQHSIGIVKDIFQFDPYHPLNPLDVYISRLLDYAMNGCILDFFRTGSFKWKMPGSTPRTFTNPRAPHTNDFIGLNYYSHFLVRFNPFKPSSFEIVHRQDDSGPSLMTDMAYPLYPEGLYRACVRLKDELPRVPIYITENGIADRCDDRRHLFLRRYLYALSRAINEAGCDVRGYFYWSLTDNFEWAEGYDMKFGLYDVNLQTQERTLRDGAKYFQQVIQKHRAKYQKKIT</sequence>
<name>A0A0E3URF5_ADIRI</name>
<gene>
    <name evidence="6" type="primary">cba-1</name>
</gene>
<dbReference type="AlphaFoldDB" id="A0A0E3URF5"/>
<dbReference type="EMBL" id="KP245725">
    <property type="protein sequence ID" value="AKC91352.1"/>
    <property type="molecule type" value="mRNA"/>
</dbReference>
<dbReference type="PROSITE" id="PS00572">
    <property type="entry name" value="GLYCOSYL_HYDROL_F1_1"/>
    <property type="match status" value="1"/>
</dbReference>
<dbReference type="Gene3D" id="3.20.20.80">
    <property type="entry name" value="Glycosidases"/>
    <property type="match status" value="1"/>
</dbReference>
<evidence type="ECO:0000313" key="6">
    <source>
        <dbReference type="EMBL" id="AKC91352.1"/>
    </source>
</evidence>
<dbReference type="Pfam" id="PF00232">
    <property type="entry name" value="Glyco_hydro_1"/>
    <property type="match status" value="1"/>
</dbReference>
<evidence type="ECO:0000256" key="5">
    <source>
        <dbReference type="RuleBase" id="RU003690"/>
    </source>
</evidence>
<evidence type="ECO:0000256" key="2">
    <source>
        <dbReference type="ARBA" id="ARBA00022801"/>
    </source>
</evidence>
<evidence type="ECO:0000256" key="4">
    <source>
        <dbReference type="PROSITE-ProRule" id="PRU10055"/>
    </source>
</evidence>
<dbReference type="InterPro" id="IPR001360">
    <property type="entry name" value="Glyco_hydro_1"/>
</dbReference>
<dbReference type="SUPFAM" id="SSF51445">
    <property type="entry name" value="(Trans)glycosidases"/>
    <property type="match status" value="1"/>
</dbReference>
<dbReference type="PRINTS" id="PR00131">
    <property type="entry name" value="GLHYDRLASE1"/>
</dbReference>
<dbReference type="EC" id="3.2.1.21" evidence="6"/>
<dbReference type="InterPro" id="IPR018120">
    <property type="entry name" value="Glyco_hydro_1_AS"/>
</dbReference>